<comment type="caution">
    <text evidence="1">The sequence shown here is derived from an EMBL/GenBank/DDBJ whole genome shotgun (WGS) entry which is preliminary data.</text>
</comment>
<proteinExistence type="predicted"/>
<sequence>MSSLNEFPLLTQLSASEQEDSIEPYYLNPLDYECQTRIPLYSLEFCMGLRFGELRLESSLNIVHVRSSIKRLLQEQKITLLPTEEIIDKLLQLHWHNAKCKLYDRTRYTDVGLLLHYSIRDSHE</sequence>
<dbReference type="AlphaFoldDB" id="A0A0W0FQE8"/>
<reference evidence="1 2" key="1">
    <citation type="submission" date="2015-12" db="EMBL/GenBank/DDBJ databases">
        <title>Draft genome sequence of Moniliophthora roreri, the causal agent of frosty pod rot of cacao.</title>
        <authorList>
            <person name="Aime M.C."/>
            <person name="Diaz-Valderrama J.R."/>
            <person name="Kijpornyongpan T."/>
            <person name="Phillips-Mora W."/>
        </authorList>
    </citation>
    <scope>NUCLEOTIDE SEQUENCE [LARGE SCALE GENOMIC DNA]</scope>
    <source>
        <strain evidence="1 2">MCA 2952</strain>
    </source>
</reference>
<dbReference type="Proteomes" id="UP000054988">
    <property type="component" value="Unassembled WGS sequence"/>
</dbReference>
<evidence type="ECO:0000313" key="1">
    <source>
        <dbReference type="EMBL" id="KTB38604.1"/>
    </source>
</evidence>
<dbReference type="EMBL" id="LATX01001747">
    <property type="protein sequence ID" value="KTB38604.1"/>
    <property type="molecule type" value="Genomic_DNA"/>
</dbReference>
<protein>
    <submittedName>
        <fullName evidence="1">Uncharacterized protein</fullName>
    </submittedName>
</protein>
<gene>
    <name evidence="1" type="ORF">WG66_8813</name>
</gene>
<accession>A0A0W0FQE8</accession>
<evidence type="ECO:0000313" key="2">
    <source>
        <dbReference type="Proteomes" id="UP000054988"/>
    </source>
</evidence>
<organism evidence="1 2">
    <name type="scientific">Moniliophthora roreri</name>
    <name type="common">Frosty pod rot fungus</name>
    <name type="synonym">Monilia roreri</name>
    <dbReference type="NCBI Taxonomy" id="221103"/>
    <lineage>
        <taxon>Eukaryota</taxon>
        <taxon>Fungi</taxon>
        <taxon>Dikarya</taxon>
        <taxon>Basidiomycota</taxon>
        <taxon>Agaricomycotina</taxon>
        <taxon>Agaricomycetes</taxon>
        <taxon>Agaricomycetidae</taxon>
        <taxon>Agaricales</taxon>
        <taxon>Marasmiineae</taxon>
        <taxon>Marasmiaceae</taxon>
        <taxon>Moniliophthora</taxon>
    </lineage>
</organism>
<name>A0A0W0FQE8_MONRR</name>